<reference evidence="2" key="1">
    <citation type="submission" date="2023-06" db="EMBL/GenBank/DDBJ databases">
        <title>Genome-scale phylogeny and comparative genomics of the fungal order Sordariales.</title>
        <authorList>
            <consortium name="Lawrence Berkeley National Laboratory"/>
            <person name="Hensen N."/>
            <person name="Bonometti L."/>
            <person name="Westerberg I."/>
            <person name="Brannstrom I.O."/>
            <person name="Guillou S."/>
            <person name="Cros-Aarteil S."/>
            <person name="Calhoun S."/>
            <person name="Haridas S."/>
            <person name="Kuo A."/>
            <person name="Mondo S."/>
            <person name="Pangilinan J."/>
            <person name="Riley R."/>
            <person name="LaButti K."/>
            <person name="Andreopoulos B."/>
            <person name="Lipzen A."/>
            <person name="Chen C."/>
            <person name="Yanf M."/>
            <person name="Daum C."/>
            <person name="Ng V."/>
            <person name="Clum A."/>
            <person name="Steindorff A."/>
            <person name="Ohm R."/>
            <person name="Martin F."/>
            <person name="Silar P."/>
            <person name="Natvig D."/>
            <person name="Lalanne C."/>
            <person name="Gautier V."/>
            <person name="Ament-velasquez S.L."/>
            <person name="Kruys A."/>
            <person name="Hutchinson M.I."/>
            <person name="Powell A.J."/>
            <person name="Barry K."/>
            <person name="Miller A.N."/>
            <person name="Grigoriev I.V."/>
            <person name="Debuchy R."/>
            <person name="Gladieux P."/>
            <person name="Thoren M.H."/>
            <person name="Johannesson H."/>
        </authorList>
    </citation>
    <scope>NUCLEOTIDE SEQUENCE</scope>
    <source>
        <strain evidence="2">SMH3391-2</strain>
    </source>
</reference>
<proteinExistence type="predicted"/>
<keyword evidence="3" id="KW-1185">Reference proteome</keyword>
<accession>A0AA39XAV4</accession>
<evidence type="ECO:0000256" key="1">
    <source>
        <dbReference type="SAM" id="MobiDB-lite"/>
    </source>
</evidence>
<feature type="region of interest" description="Disordered" evidence="1">
    <location>
        <begin position="189"/>
        <end position="262"/>
    </location>
</feature>
<evidence type="ECO:0000313" key="2">
    <source>
        <dbReference type="EMBL" id="KAK0630538.1"/>
    </source>
</evidence>
<feature type="compositionally biased region" description="Polar residues" evidence="1">
    <location>
        <begin position="247"/>
        <end position="262"/>
    </location>
</feature>
<feature type="compositionally biased region" description="Polar residues" evidence="1">
    <location>
        <begin position="155"/>
        <end position="175"/>
    </location>
</feature>
<dbReference type="AlphaFoldDB" id="A0AA39XAV4"/>
<gene>
    <name evidence="2" type="ORF">B0T17DRAFT_222986</name>
</gene>
<dbReference type="Proteomes" id="UP001174934">
    <property type="component" value="Unassembled WGS sequence"/>
</dbReference>
<comment type="caution">
    <text evidence="2">The sequence shown here is derived from an EMBL/GenBank/DDBJ whole genome shotgun (WGS) entry which is preliminary data.</text>
</comment>
<organism evidence="2 3">
    <name type="scientific">Bombardia bombarda</name>
    <dbReference type="NCBI Taxonomy" id="252184"/>
    <lineage>
        <taxon>Eukaryota</taxon>
        <taxon>Fungi</taxon>
        <taxon>Dikarya</taxon>
        <taxon>Ascomycota</taxon>
        <taxon>Pezizomycotina</taxon>
        <taxon>Sordariomycetes</taxon>
        <taxon>Sordariomycetidae</taxon>
        <taxon>Sordariales</taxon>
        <taxon>Lasiosphaeriaceae</taxon>
        <taxon>Bombardia</taxon>
    </lineage>
</organism>
<evidence type="ECO:0000313" key="3">
    <source>
        <dbReference type="Proteomes" id="UP001174934"/>
    </source>
</evidence>
<feature type="compositionally biased region" description="Basic and acidic residues" evidence="1">
    <location>
        <begin position="130"/>
        <end position="145"/>
    </location>
</feature>
<feature type="compositionally biased region" description="Polar residues" evidence="1">
    <location>
        <begin position="201"/>
        <end position="224"/>
    </location>
</feature>
<protein>
    <submittedName>
        <fullName evidence="2">Uncharacterized protein</fullName>
    </submittedName>
</protein>
<name>A0AA39XAV4_9PEZI</name>
<feature type="region of interest" description="Disordered" evidence="1">
    <location>
        <begin position="112"/>
        <end position="175"/>
    </location>
</feature>
<sequence length="262" mass="28262">MATALTPLSLAREGWSDEVYPPLKLITGQPSLTGSKGEAITAYNIDNVSAQPIPEFSGQHELHFSAPRRALNLITTPSLILPELAKEWLQLLQTGSLPPQALCQIAPAATTGVQSSSPTHQNGQGKARPSAHEVEAEQHCRDTGRYTDTGIPGQHDNTNVRSMTNTTEPQTSISEITNNADKRISVSAPAPFCVQRPSPQPTEQTSQRETSPPETPLPTVSNAPSGPRKSTRVNTVATKSSHDYDETSPQATHPHVSQESWR</sequence>
<dbReference type="EMBL" id="JAULSR010000002">
    <property type="protein sequence ID" value="KAK0630538.1"/>
    <property type="molecule type" value="Genomic_DNA"/>
</dbReference>
<feature type="compositionally biased region" description="Polar residues" evidence="1">
    <location>
        <begin position="112"/>
        <end position="124"/>
    </location>
</feature>